<dbReference type="InterPro" id="IPR024752">
    <property type="entry name" value="Myb/SANT-like_dom"/>
</dbReference>
<sequence>MKGNSSIDEDSLWTPQLEKLFIDIMLKEINKGNMADGQFSSDTWKKMLATLNELGKRSFTMTQFKGKFNRMRLLHREFSTLINQTEFGWDAETNTVHTLEESWQNYCRAHPKAKMFRTKGLSNYNLLRLIFNKSTATGVLHCASTQDPPNSDEENALEERLIHGRVHVNLESPTQDLVMALLESDIKTRSSKRPSDSSDERPSKSKRELMSSQMNDALQSMAEAAKARIEASKAKAERCKRYTIDEDSSSIAPTNDFSLVKCINILETMEEVNDEIFMKAVEKFKQDPGDREISVNMSFARRMVWLGRQRGLCQNNNFLFYYFYFDVPEL</sequence>
<gene>
    <name evidence="3" type="ORF">SO802_031391</name>
</gene>
<reference evidence="3 4" key="1">
    <citation type="submission" date="2024-01" db="EMBL/GenBank/DDBJ databases">
        <title>A telomere-to-telomere, gap-free genome of sweet tea (Lithocarpus litseifolius).</title>
        <authorList>
            <person name="Zhou J."/>
        </authorList>
    </citation>
    <scope>NUCLEOTIDE SEQUENCE [LARGE SCALE GENOMIC DNA]</scope>
    <source>
        <strain evidence="3">Zhou-2022a</strain>
        <tissue evidence="3">Leaf</tissue>
    </source>
</reference>
<dbReference type="Proteomes" id="UP001459277">
    <property type="component" value="Unassembled WGS sequence"/>
</dbReference>
<dbReference type="EMBL" id="JAZDWU010000011">
    <property type="protein sequence ID" value="KAK9986440.1"/>
    <property type="molecule type" value="Genomic_DNA"/>
</dbReference>
<evidence type="ECO:0000256" key="1">
    <source>
        <dbReference type="SAM" id="MobiDB-lite"/>
    </source>
</evidence>
<evidence type="ECO:0000259" key="2">
    <source>
        <dbReference type="Pfam" id="PF12776"/>
    </source>
</evidence>
<accession>A0AAW2BNK2</accession>
<dbReference type="PANTHER" id="PTHR47584">
    <property type="match status" value="1"/>
</dbReference>
<keyword evidence="4" id="KW-1185">Reference proteome</keyword>
<organism evidence="3 4">
    <name type="scientific">Lithocarpus litseifolius</name>
    <dbReference type="NCBI Taxonomy" id="425828"/>
    <lineage>
        <taxon>Eukaryota</taxon>
        <taxon>Viridiplantae</taxon>
        <taxon>Streptophyta</taxon>
        <taxon>Embryophyta</taxon>
        <taxon>Tracheophyta</taxon>
        <taxon>Spermatophyta</taxon>
        <taxon>Magnoliopsida</taxon>
        <taxon>eudicotyledons</taxon>
        <taxon>Gunneridae</taxon>
        <taxon>Pentapetalae</taxon>
        <taxon>rosids</taxon>
        <taxon>fabids</taxon>
        <taxon>Fagales</taxon>
        <taxon>Fagaceae</taxon>
        <taxon>Lithocarpus</taxon>
    </lineage>
</organism>
<feature type="domain" description="Myb/SANT-like" evidence="2">
    <location>
        <begin position="13"/>
        <end position="106"/>
    </location>
</feature>
<dbReference type="PANTHER" id="PTHR47584:SF14">
    <property type="entry name" value="L10-INTERACTING MYB DOMAIN-CONTAINING PROTEIN-LIKE"/>
    <property type="match status" value="1"/>
</dbReference>
<proteinExistence type="predicted"/>
<protein>
    <recommendedName>
        <fullName evidence="2">Myb/SANT-like domain-containing protein</fullName>
    </recommendedName>
</protein>
<dbReference type="InterPro" id="IPR045026">
    <property type="entry name" value="LIMYB"/>
</dbReference>
<dbReference type="Pfam" id="PF12776">
    <property type="entry name" value="Myb_DNA-bind_3"/>
    <property type="match status" value="1"/>
</dbReference>
<evidence type="ECO:0000313" key="3">
    <source>
        <dbReference type="EMBL" id="KAK9986440.1"/>
    </source>
</evidence>
<comment type="caution">
    <text evidence="3">The sequence shown here is derived from an EMBL/GenBank/DDBJ whole genome shotgun (WGS) entry which is preliminary data.</text>
</comment>
<feature type="compositionally biased region" description="Basic and acidic residues" evidence="1">
    <location>
        <begin position="185"/>
        <end position="209"/>
    </location>
</feature>
<feature type="region of interest" description="Disordered" evidence="1">
    <location>
        <begin position="185"/>
        <end position="214"/>
    </location>
</feature>
<dbReference type="AlphaFoldDB" id="A0AAW2BNK2"/>
<evidence type="ECO:0000313" key="4">
    <source>
        <dbReference type="Proteomes" id="UP001459277"/>
    </source>
</evidence>
<name>A0AAW2BNK2_9ROSI</name>